<accession>A0ABV7YD67</accession>
<dbReference type="PROSITE" id="PS51186">
    <property type="entry name" value="GNAT"/>
    <property type="match status" value="1"/>
</dbReference>
<keyword evidence="2" id="KW-0012">Acyltransferase</keyword>
<dbReference type="InterPro" id="IPR000182">
    <property type="entry name" value="GNAT_dom"/>
</dbReference>
<evidence type="ECO:0000313" key="3">
    <source>
        <dbReference type="Proteomes" id="UP001595699"/>
    </source>
</evidence>
<protein>
    <submittedName>
        <fullName evidence="2">GNAT family N-acetyltransferase</fullName>
        <ecNumber evidence="2">2.3.-.-</ecNumber>
    </submittedName>
</protein>
<dbReference type="Pfam" id="PF00583">
    <property type="entry name" value="Acetyltransf_1"/>
    <property type="match status" value="1"/>
</dbReference>
<feature type="domain" description="N-acetyltransferase" evidence="1">
    <location>
        <begin position="12"/>
        <end position="154"/>
    </location>
</feature>
<evidence type="ECO:0000313" key="2">
    <source>
        <dbReference type="EMBL" id="MFC3763186.1"/>
    </source>
</evidence>
<name>A0ABV7YD67_9ACTN</name>
<dbReference type="EC" id="2.3.-.-" evidence="2"/>
<gene>
    <name evidence="2" type="ORF">ACFOUW_20255</name>
</gene>
<keyword evidence="3" id="KW-1185">Reference proteome</keyword>
<proteinExistence type="predicted"/>
<dbReference type="Gene3D" id="3.40.630.30">
    <property type="match status" value="1"/>
</dbReference>
<dbReference type="SUPFAM" id="SSF55729">
    <property type="entry name" value="Acyl-CoA N-acyltransferases (Nat)"/>
    <property type="match status" value="1"/>
</dbReference>
<dbReference type="Proteomes" id="UP001595699">
    <property type="component" value="Unassembled WGS sequence"/>
</dbReference>
<dbReference type="CDD" id="cd04301">
    <property type="entry name" value="NAT_SF"/>
    <property type="match status" value="1"/>
</dbReference>
<evidence type="ECO:0000259" key="1">
    <source>
        <dbReference type="PROSITE" id="PS51186"/>
    </source>
</evidence>
<reference evidence="3" key="1">
    <citation type="journal article" date="2019" name="Int. J. Syst. Evol. Microbiol.">
        <title>The Global Catalogue of Microorganisms (GCM) 10K type strain sequencing project: providing services to taxonomists for standard genome sequencing and annotation.</title>
        <authorList>
            <consortium name="The Broad Institute Genomics Platform"/>
            <consortium name="The Broad Institute Genome Sequencing Center for Infectious Disease"/>
            <person name="Wu L."/>
            <person name="Ma J."/>
        </authorList>
    </citation>
    <scope>NUCLEOTIDE SEQUENCE [LARGE SCALE GENOMIC DNA]</scope>
    <source>
        <strain evidence="3">CGMCC 4.7241</strain>
    </source>
</reference>
<dbReference type="InterPro" id="IPR016181">
    <property type="entry name" value="Acyl_CoA_acyltransferase"/>
</dbReference>
<dbReference type="RefSeq" id="WP_205119736.1">
    <property type="nucleotide sequence ID" value="NZ_JAFBCM010000001.1"/>
</dbReference>
<comment type="caution">
    <text evidence="2">The sequence shown here is derived from an EMBL/GenBank/DDBJ whole genome shotgun (WGS) entry which is preliminary data.</text>
</comment>
<organism evidence="2 3">
    <name type="scientific">Tenggerimyces flavus</name>
    <dbReference type="NCBI Taxonomy" id="1708749"/>
    <lineage>
        <taxon>Bacteria</taxon>
        <taxon>Bacillati</taxon>
        <taxon>Actinomycetota</taxon>
        <taxon>Actinomycetes</taxon>
        <taxon>Propionibacteriales</taxon>
        <taxon>Nocardioidaceae</taxon>
        <taxon>Tenggerimyces</taxon>
    </lineage>
</organism>
<sequence>MPELGDLSTRGYLSRPALSSDSEPLYALHKATMLTYVEAIYGPWIDEVQLAMHHEWLERGDPQVVLRDDELVAVVDWTWREHDLYVGRIEVRPDLQGAGIGTMLLRRLAVVAAERSKPVVLEVIDVNPARRLYERLGFAAFTTTGRKVHLRLDH</sequence>
<keyword evidence="2" id="KW-0808">Transferase</keyword>
<dbReference type="EMBL" id="JBHRZH010000017">
    <property type="protein sequence ID" value="MFC3763186.1"/>
    <property type="molecule type" value="Genomic_DNA"/>
</dbReference>
<dbReference type="GO" id="GO:0016746">
    <property type="term" value="F:acyltransferase activity"/>
    <property type="evidence" value="ECO:0007669"/>
    <property type="project" value="UniProtKB-KW"/>
</dbReference>